<keyword evidence="3" id="KW-1185">Reference proteome</keyword>
<organism evidence="2 3">
    <name type="scientific">Streptosporangium fragile</name>
    <dbReference type="NCBI Taxonomy" id="46186"/>
    <lineage>
        <taxon>Bacteria</taxon>
        <taxon>Bacillati</taxon>
        <taxon>Actinomycetota</taxon>
        <taxon>Actinomycetes</taxon>
        <taxon>Streptosporangiales</taxon>
        <taxon>Streptosporangiaceae</taxon>
        <taxon>Streptosporangium</taxon>
    </lineage>
</organism>
<name>A0ABP6IL20_9ACTN</name>
<evidence type="ECO:0000259" key="1">
    <source>
        <dbReference type="Pfam" id="PF08241"/>
    </source>
</evidence>
<keyword evidence="2" id="KW-0489">Methyltransferase</keyword>
<keyword evidence="2" id="KW-0808">Transferase</keyword>
<gene>
    <name evidence="2" type="ORF">GCM10010517_59680</name>
</gene>
<dbReference type="CDD" id="cd02440">
    <property type="entry name" value="AdoMet_MTases"/>
    <property type="match status" value="1"/>
</dbReference>
<proteinExistence type="predicted"/>
<comment type="caution">
    <text evidence="2">The sequence shown here is derived from an EMBL/GenBank/DDBJ whole genome shotgun (WGS) entry which is preliminary data.</text>
</comment>
<feature type="domain" description="Methyltransferase type 11" evidence="1">
    <location>
        <begin position="46"/>
        <end position="141"/>
    </location>
</feature>
<accession>A0ABP6IL20</accession>
<reference evidence="3" key="1">
    <citation type="journal article" date="2019" name="Int. J. Syst. Evol. Microbiol.">
        <title>The Global Catalogue of Microorganisms (GCM) 10K type strain sequencing project: providing services to taxonomists for standard genome sequencing and annotation.</title>
        <authorList>
            <consortium name="The Broad Institute Genomics Platform"/>
            <consortium name="The Broad Institute Genome Sequencing Center for Infectious Disease"/>
            <person name="Wu L."/>
            <person name="Ma J."/>
        </authorList>
    </citation>
    <scope>NUCLEOTIDE SEQUENCE [LARGE SCALE GENOMIC DNA]</scope>
    <source>
        <strain evidence="3">JCM 6242</strain>
    </source>
</reference>
<dbReference type="InterPro" id="IPR029063">
    <property type="entry name" value="SAM-dependent_MTases_sf"/>
</dbReference>
<evidence type="ECO:0000313" key="2">
    <source>
        <dbReference type="EMBL" id="GAA2894952.1"/>
    </source>
</evidence>
<dbReference type="PANTHER" id="PTHR43591">
    <property type="entry name" value="METHYLTRANSFERASE"/>
    <property type="match status" value="1"/>
</dbReference>
<dbReference type="RefSeq" id="WP_344978522.1">
    <property type="nucleotide sequence ID" value="NZ_BAAAVI010000054.1"/>
</dbReference>
<dbReference type="InterPro" id="IPR013216">
    <property type="entry name" value="Methyltransf_11"/>
</dbReference>
<dbReference type="GO" id="GO:0008168">
    <property type="term" value="F:methyltransferase activity"/>
    <property type="evidence" value="ECO:0007669"/>
    <property type="project" value="UniProtKB-KW"/>
</dbReference>
<dbReference type="PANTHER" id="PTHR43591:SF24">
    <property type="entry name" value="2-METHOXY-6-POLYPRENYL-1,4-BENZOQUINOL METHYLASE, MITOCHONDRIAL"/>
    <property type="match status" value="1"/>
</dbReference>
<dbReference type="Pfam" id="PF08241">
    <property type="entry name" value="Methyltransf_11"/>
    <property type="match status" value="1"/>
</dbReference>
<dbReference type="Proteomes" id="UP001500831">
    <property type="component" value="Unassembled WGS sequence"/>
</dbReference>
<sequence length="265" mass="29374">MGFEEFKKRQSVVWGTGPYERLPQHYQPLLDHLVRALDVRPGERVLDVATGTGALAARLARSGAEVTGVDLAPGLIETAKRLAADEGLDIRYEVGDAENLPYEDASFDVVASSIGSMFAPDHDAVARELARVCRPGGRLVLGHWSHERGVVDMFKVMAPFMSPPPPGAGSPFRWGDREYAGQRLGGAFELRYEEGDAPQTGESGEEVWELFATVYGPTRTLAESLEPGRREELRRAFVEFYEGYRTKDGVHQSRPYLVVIGVRRR</sequence>
<evidence type="ECO:0000313" key="3">
    <source>
        <dbReference type="Proteomes" id="UP001500831"/>
    </source>
</evidence>
<dbReference type="EMBL" id="BAAAVI010000054">
    <property type="protein sequence ID" value="GAA2894952.1"/>
    <property type="molecule type" value="Genomic_DNA"/>
</dbReference>
<protein>
    <submittedName>
        <fullName evidence="2">Class I SAM-dependent methyltransferase</fullName>
    </submittedName>
</protein>
<dbReference type="GO" id="GO:0032259">
    <property type="term" value="P:methylation"/>
    <property type="evidence" value="ECO:0007669"/>
    <property type="project" value="UniProtKB-KW"/>
</dbReference>
<dbReference type="SUPFAM" id="SSF53335">
    <property type="entry name" value="S-adenosyl-L-methionine-dependent methyltransferases"/>
    <property type="match status" value="1"/>
</dbReference>
<dbReference type="Gene3D" id="3.40.50.150">
    <property type="entry name" value="Vaccinia Virus protein VP39"/>
    <property type="match status" value="1"/>
</dbReference>